<evidence type="ECO:0000313" key="4">
    <source>
        <dbReference type="Proteomes" id="UP000219947"/>
    </source>
</evidence>
<dbReference type="InterPro" id="IPR013538">
    <property type="entry name" value="ASHA1/2-like_C"/>
</dbReference>
<comment type="caution">
    <text evidence="3">The sequence shown here is derived from an EMBL/GenBank/DDBJ whole genome shotgun (WGS) entry which is preliminary data.</text>
</comment>
<sequence length="156" mass="17537">MSTADNPSTPPRPQRIISSVIIQNTPPQRVWEAITQPEFTSQYFFGSRVEVTEDEPGRLRYLSPDGREVWGDGAILESDPPRLLVIEWRSLYLPDAAHEPASRVTWQLEPWTDGATKLTVTHDRLEDSPVTAQNVASPRGWSFVLAGLKRVLETGE</sequence>
<dbReference type="Proteomes" id="UP000219947">
    <property type="component" value="Unassembled WGS sequence"/>
</dbReference>
<comment type="similarity">
    <text evidence="1">Belongs to the AHA1 family.</text>
</comment>
<dbReference type="AlphaFoldDB" id="A0A2A8D6A6"/>
<evidence type="ECO:0000313" key="3">
    <source>
        <dbReference type="EMBL" id="PEN16317.1"/>
    </source>
</evidence>
<dbReference type="SUPFAM" id="SSF55961">
    <property type="entry name" value="Bet v1-like"/>
    <property type="match status" value="1"/>
</dbReference>
<reference evidence="3" key="1">
    <citation type="submission" date="2017-10" db="EMBL/GenBank/DDBJ databases">
        <title>Kefir isolates.</title>
        <authorList>
            <person name="Kim Y."/>
            <person name="Blasche S."/>
        </authorList>
    </citation>
    <scope>NUCLEOTIDE SEQUENCE [LARGE SCALE GENOMIC DNA]</scope>
    <source>
        <strain evidence="3">OG2-2</strain>
    </source>
</reference>
<evidence type="ECO:0000256" key="1">
    <source>
        <dbReference type="ARBA" id="ARBA00006817"/>
    </source>
</evidence>
<dbReference type="Pfam" id="PF08327">
    <property type="entry name" value="AHSA1"/>
    <property type="match status" value="1"/>
</dbReference>
<proteinExistence type="inferred from homology"/>
<accession>A0A2A8D6A6</accession>
<dbReference type="InterPro" id="IPR023393">
    <property type="entry name" value="START-like_dom_sf"/>
</dbReference>
<dbReference type="EMBL" id="PDEV01000002">
    <property type="protein sequence ID" value="PEN16317.1"/>
    <property type="molecule type" value="Genomic_DNA"/>
</dbReference>
<dbReference type="RefSeq" id="WP_048778646.1">
    <property type="nucleotide sequence ID" value="NZ_CAURLQ010000038.1"/>
</dbReference>
<protein>
    <submittedName>
        <fullName evidence="3">ATPase</fullName>
    </submittedName>
</protein>
<gene>
    <name evidence="3" type="ORF">CRM92_06460</name>
</gene>
<evidence type="ECO:0000259" key="2">
    <source>
        <dbReference type="Pfam" id="PF08327"/>
    </source>
</evidence>
<feature type="domain" description="Activator of Hsp90 ATPase homologue 1/2-like C-terminal" evidence="2">
    <location>
        <begin position="24"/>
        <end position="153"/>
    </location>
</feature>
<name>A0A2A8D6A6_9MICC</name>
<keyword evidence="4" id="KW-1185">Reference proteome</keyword>
<organism evidence="3 4">
    <name type="scientific">Rothia dentocariosa</name>
    <dbReference type="NCBI Taxonomy" id="2047"/>
    <lineage>
        <taxon>Bacteria</taxon>
        <taxon>Bacillati</taxon>
        <taxon>Actinomycetota</taxon>
        <taxon>Actinomycetes</taxon>
        <taxon>Micrococcales</taxon>
        <taxon>Micrococcaceae</taxon>
        <taxon>Rothia</taxon>
    </lineage>
</organism>
<dbReference type="Gene3D" id="3.30.530.20">
    <property type="match status" value="1"/>
</dbReference>